<feature type="transmembrane region" description="Helical" evidence="1">
    <location>
        <begin position="56"/>
        <end position="83"/>
    </location>
</feature>
<keyword evidence="1" id="KW-0812">Transmembrane</keyword>
<proteinExistence type="predicted"/>
<name>A0A0R3SCK9_HYMDI</name>
<sequence>LKDSENKQDRLGVLILSSLGGASFFAGVFWSMRSIRKQEFFPVKNFQPLPTSPSRLAVRALLVGTALSFLITGTLLGGTWLLLGRPSLSSLGHELGSRIPKLKTPKTENDGCSDISSFRELFTYLQDEDAKKNKKE</sequence>
<protein>
    <submittedName>
        <fullName evidence="2">Transmembrane protein 242</fullName>
    </submittedName>
</protein>
<dbReference type="STRING" id="6216.A0A0R3SCK9"/>
<keyword evidence="1" id="KW-0472">Membrane</keyword>
<reference evidence="2" key="1">
    <citation type="submission" date="2017-02" db="UniProtKB">
        <authorList>
            <consortium name="WormBaseParasite"/>
        </authorList>
    </citation>
    <scope>IDENTIFICATION</scope>
</reference>
<dbReference type="AlphaFoldDB" id="A0A0R3SCK9"/>
<accession>A0A0R3SCK9</accession>
<keyword evidence="1" id="KW-1133">Transmembrane helix</keyword>
<evidence type="ECO:0000256" key="1">
    <source>
        <dbReference type="SAM" id="Phobius"/>
    </source>
</evidence>
<dbReference type="WBParaSite" id="HDID_0000232801-mRNA-1">
    <property type="protein sequence ID" value="HDID_0000232801-mRNA-1"/>
    <property type="gene ID" value="HDID_0000232801"/>
</dbReference>
<organism evidence="2">
    <name type="scientific">Hymenolepis diminuta</name>
    <name type="common">Rat tapeworm</name>
    <dbReference type="NCBI Taxonomy" id="6216"/>
    <lineage>
        <taxon>Eukaryota</taxon>
        <taxon>Metazoa</taxon>
        <taxon>Spiralia</taxon>
        <taxon>Lophotrochozoa</taxon>
        <taxon>Platyhelminthes</taxon>
        <taxon>Cestoda</taxon>
        <taxon>Eucestoda</taxon>
        <taxon>Cyclophyllidea</taxon>
        <taxon>Hymenolepididae</taxon>
        <taxon>Hymenolepis</taxon>
    </lineage>
</organism>
<evidence type="ECO:0000313" key="2">
    <source>
        <dbReference type="WBParaSite" id="HDID_0000232801-mRNA-1"/>
    </source>
</evidence>
<feature type="transmembrane region" description="Helical" evidence="1">
    <location>
        <begin position="12"/>
        <end position="32"/>
    </location>
</feature>